<evidence type="ECO:0000313" key="9">
    <source>
        <dbReference type="EMBL" id="MBW7572125.1"/>
    </source>
</evidence>
<comment type="similarity">
    <text evidence="7">Belongs to the binding-protein-dependent transport system permease family.</text>
</comment>
<dbReference type="InterPro" id="IPR035906">
    <property type="entry name" value="MetI-like_sf"/>
</dbReference>
<evidence type="ECO:0000256" key="6">
    <source>
        <dbReference type="ARBA" id="ARBA00023136"/>
    </source>
</evidence>
<feature type="domain" description="ABC transmembrane type-1" evidence="8">
    <location>
        <begin position="65"/>
        <end position="281"/>
    </location>
</feature>
<evidence type="ECO:0000256" key="7">
    <source>
        <dbReference type="RuleBase" id="RU363032"/>
    </source>
</evidence>
<dbReference type="EMBL" id="JAGFNZ010000002">
    <property type="protein sequence ID" value="MBW7572125.1"/>
    <property type="molecule type" value="Genomic_DNA"/>
</dbReference>
<keyword evidence="10" id="KW-1185">Reference proteome</keyword>
<evidence type="ECO:0000256" key="2">
    <source>
        <dbReference type="ARBA" id="ARBA00022448"/>
    </source>
</evidence>
<evidence type="ECO:0000313" key="10">
    <source>
        <dbReference type="Proteomes" id="UP000719942"/>
    </source>
</evidence>
<dbReference type="InterPro" id="IPR000515">
    <property type="entry name" value="MetI-like"/>
</dbReference>
<dbReference type="RefSeq" id="WP_219964548.1">
    <property type="nucleotide sequence ID" value="NZ_JAGFNZ010000002.1"/>
</dbReference>
<feature type="transmembrane region" description="Helical" evidence="7">
    <location>
        <begin position="260"/>
        <end position="280"/>
    </location>
</feature>
<name>A0ABS7DLD0_9FIRM</name>
<gene>
    <name evidence="9" type="ORF">J5W02_04805</name>
</gene>
<feature type="transmembrane region" description="Helical" evidence="7">
    <location>
        <begin position="200"/>
        <end position="221"/>
    </location>
</feature>
<feature type="transmembrane region" description="Helical" evidence="7">
    <location>
        <begin position="7"/>
        <end position="35"/>
    </location>
</feature>
<dbReference type="CDD" id="cd06261">
    <property type="entry name" value="TM_PBP2"/>
    <property type="match status" value="1"/>
</dbReference>
<keyword evidence="4 7" id="KW-0812">Transmembrane</keyword>
<feature type="transmembrane region" description="Helical" evidence="7">
    <location>
        <begin position="69"/>
        <end position="89"/>
    </location>
</feature>
<keyword evidence="6 7" id="KW-0472">Membrane</keyword>
<feature type="transmembrane region" description="Helical" evidence="7">
    <location>
        <begin position="101"/>
        <end position="125"/>
    </location>
</feature>
<evidence type="ECO:0000259" key="8">
    <source>
        <dbReference type="PROSITE" id="PS50928"/>
    </source>
</evidence>
<keyword evidence="5 7" id="KW-1133">Transmembrane helix</keyword>
<protein>
    <submittedName>
        <fullName evidence="9">Sugar ABC transporter permease</fullName>
    </submittedName>
</protein>
<keyword evidence="2 7" id="KW-0813">Transport</keyword>
<evidence type="ECO:0000256" key="1">
    <source>
        <dbReference type="ARBA" id="ARBA00004651"/>
    </source>
</evidence>
<dbReference type="PROSITE" id="PS50928">
    <property type="entry name" value="ABC_TM1"/>
    <property type="match status" value="1"/>
</dbReference>
<evidence type="ECO:0000256" key="4">
    <source>
        <dbReference type="ARBA" id="ARBA00022692"/>
    </source>
</evidence>
<organism evidence="9 10">
    <name type="scientific">Caproiciproducens faecalis</name>
    <dbReference type="NCBI Taxonomy" id="2820301"/>
    <lineage>
        <taxon>Bacteria</taxon>
        <taxon>Bacillati</taxon>
        <taxon>Bacillota</taxon>
        <taxon>Clostridia</taxon>
        <taxon>Eubacteriales</taxon>
        <taxon>Acutalibacteraceae</taxon>
        <taxon>Caproiciproducens</taxon>
    </lineage>
</organism>
<dbReference type="PANTHER" id="PTHR30193:SF37">
    <property type="entry name" value="INNER MEMBRANE ABC TRANSPORTER PERMEASE PROTEIN YCJO"/>
    <property type="match status" value="1"/>
</dbReference>
<evidence type="ECO:0000256" key="5">
    <source>
        <dbReference type="ARBA" id="ARBA00022989"/>
    </source>
</evidence>
<dbReference type="PANTHER" id="PTHR30193">
    <property type="entry name" value="ABC TRANSPORTER PERMEASE PROTEIN"/>
    <property type="match status" value="1"/>
</dbReference>
<sequence length="291" mass="32809">MKNNRFVYFVLLPIFLLLAVFFVLPIVGGFAISFFDYNPLRTINHFIGFENFGKLMSDKIFLKSTTNTLVFVGITVTLNIIITLVLAQLISMLPWPKLRSFFRVIFFMPCVAPLIASSVVWGGLYATKYGLINNFLKTFFGFSPVNWLGTASYVMPAIIIFTLWADIGYNIILFSAGMDGIPSDFYEAAEIDGAGMVKKFFYITLPLLGRTVSFVVAMTIISHFQMFAQFQVLAKLGGPENSGNVLTYYIYKTAFQTKDMGYASAIAVILFILIMIVTVIQQRLNRVEWGY</sequence>
<comment type="subcellular location">
    <subcellularLocation>
        <location evidence="1 7">Cell membrane</location>
        <topology evidence="1 7">Multi-pass membrane protein</topology>
    </subcellularLocation>
</comment>
<dbReference type="InterPro" id="IPR051393">
    <property type="entry name" value="ABC_transporter_permease"/>
</dbReference>
<feature type="transmembrane region" description="Helical" evidence="7">
    <location>
        <begin position="145"/>
        <end position="165"/>
    </location>
</feature>
<keyword evidence="3" id="KW-1003">Cell membrane</keyword>
<reference evidence="9 10" key="1">
    <citation type="submission" date="2021-03" db="EMBL/GenBank/DDBJ databases">
        <title>Caproiciproducens sp. nov. isolated from feces of cow.</title>
        <authorList>
            <person name="Choi J.-Y."/>
        </authorList>
    </citation>
    <scope>NUCLEOTIDE SEQUENCE [LARGE SCALE GENOMIC DNA]</scope>
    <source>
        <strain evidence="9 10">AGMB10547</strain>
    </source>
</reference>
<dbReference type="Gene3D" id="1.10.3720.10">
    <property type="entry name" value="MetI-like"/>
    <property type="match status" value="1"/>
</dbReference>
<proteinExistence type="inferred from homology"/>
<dbReference type="Pfam" id="PF00528">
    <property type="entry name" value="BPD_transp_1"/>
    <property type="match status" value="1"/>
</dbReference>
<accession>A0ABS7DLD0</accession>
<dbReference type="SUPFAM" id="SSF161098">
    <property type="entry name" value="MetI-like"/>
    <property type="match status" value="1"/>
</dbReference>
<evidence type="ECO:0000256" key="3">
    <source>
        <dbReference type="ARBA" id="ARBA00022475"/>
    </source>
</evidence>
<dbReference type="Proteomes" id="UP000719942">
    <property type="component" value="Unassembled WGS sequence"/>
</dbReference>
<comment type="caution">
    <text evidence="9">The sequence shown here is derived from an EMBL/GenBank/DDBJ whole genome shotgun (WGS) entry which is preliminary data.</text>
</comment>